<comment type="caution">
    <text evidence="4">The sequence shown here is derived from an EMBL/GenBank/DDBJ whole genome shotgun (WGS) entry which is preliminary data.</text>
</comment>
<reference evidence="4" key="1">
    <citation type="submission" date="2022-06" db="EMBL/GenBank/DDBJ databases">
        <authorList>
            <person name="Lu C.-H."/>
        </authorList>
    </citation>
    <scope>NUCLEOTIDE SEQUENCE</scope>
    <source>
        <strain evidence="4">21MJYT02-11</strain>
    </source>
</reference>
<dbReference type="InterPro" id="IPR006076">
    <property type="entry name" value="FAD-dep_OxRdtase"/>
</dbReference>
<organism evidence="4 5">
    <name type="scientific">Ralstonia soli</name>
    <dbReference type="NCBI Taxonomy" id="2953896"/>
    <lineage>
        <taxon>Bacteria</taxon>
        <taxon>Pseudomonadati</taxon>
        <taxon>Pseudomonadota</taxon>
        <taxon>Betaproteobacteria</taxon>
        <taxon>Burkholderiales</taxon>
        <taxon>Burkholderiaceae</taxon>
        <taxon>Ralstonia</taxon>
    </lineage>
</organism>
<reference evidence="4" key="2">
    <citation type="journal article" date="2023" name="Front. Microbiol.">
        <title>Ralstonia chuxiongensis sp. nov., Ralstonia mojiangensis sp. nov., and Ralstonia soli sp. nov., isolated from tobacco fields, are three novel species in the family Burkholderiaceae.</title>
        <authorList>
            <person name="Lu C.H."/>
            <person name="Zhang Y.Y."/>
            <person name="Jiang N."/>
            <person name="Chen W."/>
            <person name="Shao X."/>
            <person name="Zhao Z.M."/>
            <person name="Lu W.L."/>
            <person name="Hu X."/>
            <person name="Xi Y.X."/>
            <person name="Zou S.Y."/>
            <person name="Wei Q.J."/>
            <person name="Lin Z.L."/>
            <person name="Gong L."/>
            <person name="Gai X.T."/>
            <person name="Zhang L.Q."/>
            <person name="Li J.Y."/>
            <person name="Jin Y."/>
            <person name="Xia Z.Y."/>
        </authorList>
    </citation>
    <scope>NUCLEOTIDE SEQUENCE</scope>
    <source>
        <strain evidence="4">21MJYT02-11</strain>
    </source>
</reference>
<proteinExistence type="inferred from homology"/>
<dbReference type="EMBL" id="JAMXHT010000002">
    <property type="protein sequence ID" value="MCO5397540.1"/>
    <property type="molecule type" value="Genomic_DNA"/>
</dbReference>
<sequence>MSQPLRLIESASPLPAQADVVVIGGGIIGVFAAYYLARRGVSVAVVEKGRIGAEQSSRNWGWCRQQNRDARELPMATKSLELWEQFAADTGEDTGFRRCGLLYLSNDEDEIARWAKWRDFARTAGVTTHMLSSSEASERGRLTGRAWKGGVFSPSDGTADPAKAAPAVAAALMKLGGTVHQNCAARGIEVEGGRVSGVVTEAGTIKTRTVVFAGGAWASSFCRQLGIRFPQATVRQSIVRVTGVTEPVPDALHTARVSITRRSDGSYNLAISGRGRVDPTAQLLRFAPQFLPMLAKRWRNVFPGGLEGIRAGHETLARWRLDAPTPMERMRILDPRPDPAAVKQTYNRAVELLPVLGQAGIANAWAGFVDNTPDGVPGIGEVPEIPGFILAAGFSGHGFGIGPGAGHLIADLVTGDKKPIFDPAPYHPARFKQSAWGKVADF</sequence>
<dbReference type="InterPro" id="IPR036188">
    <property type="entry name" value="FAD/NAD-bd_sf"/>
</dbReference>
<dbReference type="Gene3D" id="3.30.9.10">
    <property type="entry name" value="D-Amino Acid Oxidase, subunit A, domain 2"/>
    <property type="match status" value="1"/>
</dbReference>
<dbReference type="Proteomes" id="UP001162811">
    <property type="component" value="Unassembled WGS sequence"/>
</dbReference>
<evidence type="ECO:0000256" key="1">
    <source>
        <dbReference type="ARBA" id="ARBA00009410"/>
    </source>
</evidence>
<name>A0ABT1AGL9_9RALS</name>
<evidence type="ECO:0000313" key="4">
    <source>
        <dbReference type="EMBL" id="MCO5397540.1"/>
    </source>
</evidence>
<dbReference type="RefSeq" id="WP_252677339.1">
    <property type="nucleotide sequence ID" value="NZ_JAMXHT010000002.1"/>
</dbReference>
<evidence type="ECO:0000313" key="5">
    <source>
        <dbReference type="Proteomes" id="UP001162811"/>
    </source>
</evidence>
<keyword evidence="2" id="KW-0560">Oxidoreductase</keyword>
<evidence type="ECO:0000256" key="2">
    <source>
        <dbReference type="ARBA" id="ARBA00023002"/>
    </source>
</evidence>
<dbReference type="PANTHER" id="PTHR13847:SF280">
    <property type="entry name" value="D-AMINO ACID DEHYDROGENASE"/>
    <property type="match status" value="1"/>
</dbReference>
<dbReference type="PANTHER" id="PTHR13847">
    <property type="entry name" value="SARCOSINE DEHYDROGENASE-RELATED"/>
    <property type="match status" value="1"/>
</dbReference>
<feature type="domain" description="FAD dependent oxidoreductase" evidence="3">
    <location>
        <begin position="19"/>
        <end position="412"/>
    </location>
</feature>
<keyword evidence="5" id="KW-1185">Reference proteome</keyword>
<dbReference type="Pfam" id="PF01266">
    <property type="entry name" value="DAO"/>
    <property type="match status" value="1"/>
</dbReference>
<dbReference type="Gene3D" id="3.50.50.60">
    <property type="entry name" value="FAD/NAD(P)-binding domain"/>
    <property type="match status" value="2"/>
</dbReference>
<accession>A0ABT1AGL9</accession>
<comment type="similarity">
    <text evidence="1">Belongs to the DadA oxidoreductase family.</text>
</comment>
<protein>
    <submittedName>
        <fullName evidence="4">FAD-binding oxidoreductase</fullName>
    </submittedName>
</protein>
<dbReference type="SUPFAM" id="SSF51905">
    <property type="entry name" value="FAD/NAD(P)-binding domain"/>
    <property type="match status" value="1"/>
</dbReference>
<gene>
    <name evidence="4" type="ORF">NG900_04920</name>
</gene>
<evidence type="ECO:0000259" key="3">
    <source>
        <dbReference type="Pfam" id="PF01266"/>
    </source>
</evidence>